<dbReference type="PROSITE" id="PS51900">
    <property type="entry name" value="CB"/>
    <property type="match status" value="1"/>
</dbReference>
<dbReference type="KEGG" id="adin:H7849_15330"/>
<dbReference type="PANTHER" id="PTHR30349">
    <property type="entry name" value="PHAGE INTEGRASE-RELATED"/>
    <property type="match status" value="1"/>
</dbReference>
<dbReference type="InterPro" id="IPR011010">
    <property type="entry name" value="DNA_brk_join_enz"/>
</dbReference>
<dbReference type="InterPro" id="IPR010998">
    <property type="entry name" value="Integrase_recombinase_N"/>
</dbReference>
<evidence type="ECO:0000256" key="2">
    <source>
        <dbReference type="ARBA" id="ARBA00022908"/>
    </source>
</evidence>
<keyword evidence="4" id="KW-0233">DNA recombination</keyword>
<dbReference type="InterPro" id="IPR013762">
    <property type="entry name" value="Integrase-like_cat_sf"/>
</dbReference>
<dbReference type="GO" id="GO:0015074">
    <property type="term" value="P:DNA integration"/>
    <property type="evidence" value="ECO:0007669"/>
    <property type="project" value="UniProtKB-KW"/>
</dbReference>
<keyword evidence="3 5" id="KW-0238">DNA-binding</keyword>
<evidence type="ECO:0000313" key="9">
    <source>
        <dbReference type="Proteomes" id="UP000515312"/>
    </source>
</evidence>
<dbReference type="InterPro" id="IPR044068">
    <property type="entry name" value="CB"/>
</dbReference>
<dbReference type="RefSeq" id="WP_186740456.1">
    <property type="nucleotide sequence ID" value="NZ_CP060394.1"/>
</dbReference>
<dbReference type="AlphaFoldDB" id="A0A7G8BD96"/>
<dbReference type="CDD" id="cd01189">
    <property type="entry name" value="INT_ICEBs1_C_like"/>
    <property type="match status" value="1"/>
</dbReference>
<name>A0A7G8BD96_9BACT</name>
<dbReference type="Gene3D" id="1.10.443.10">
    <property type="entry name" value="Intergrase catalytic core"/>
    <property type="match status" value="1"/>
</dbReference>
<feature type="domain" description="Tyr recombinase" evidence="6">
    <location>
        <begin position="177"/>
        <end position="367"/>
    </location>
</feature>
<evidence type="ECO:0000313" key="8">
    <source>
        <dbReference type="EMBL" id="QNI30516.1"/>
    </source>
</evidence>
<evidence type="ECO:0000259" key="7">
    <source>
        <dbReference type="PROSITE" id="PS51900"/>
    </source>
</evidence>
<comment type="similarity">
    <text evidence="1">Belongs to the 'phage' integrase family.</text>
</comment>
<dbReference type="SUPFAM" id="SSF56349">
    <property type="entry name" value="DNA breaking-rejoining enzymes"/>
    <property type="match status" value="1"/>
</dbReference>
<evidence type="ECO:0000256" key="5">
    <source>
        <dbReference type="PROSITE-ProRule" id="PRU01248"/>
    </source>
</evidence>
<keyword evidence="9" id="KW-1185">Reference proteome</keyword>
<sequence>MQRCSLIKKNRKRGSDVWLLRWSDKSISGKRIYRKRVIGTVDEYSDAQSARQAVSSLIERINADNPRIGLRSITLSTLCNHFERCELAQSNTWRSYSTKKCYAGYLKRWVVPQWGKYELREIKTIEVESWLRRLPLAKSSCAKIRGVMSVLFNHACRYELFDHNPIHLVRQGAKRKGTPCVLAPSEIKLLADSLADRERTLVLLAASTGLRQSELFGLKWGDINFTEGTMNVTRSIVCGIVGPCKTESSQKPVPIHPLIIEALVKWKEHQHYRKPDDWIFASGRRSGRKPYWGQAILRKYILPKAQALGIEKRFGWHTFRHTYSTLLRSVGTEFKVMQELLRHSSLRSTLDVYTQAITPAKHAAQAAVMALVFSPQPESETRAF</sequence>
<evidence type="ECO:0000256" key="1">
    <source>
        <dbReference type="ARBA" id="ARBA00008857"/>
    </source>
</evidence>
<dbReference type="GO" id="GO:0003677">
    <property type="term" value="F:DNA binding"/>
    <property type="evidence" value="ECO:0007669"/>
    <property type="project" value="UniProtKB-UniRule"/>
</dbReference>
<protein>
    <submittedName>
        <fullName evidence="8">Site-specific integrase</fullName>
    </submittedName>
</protein>
<dbReference type="InterPro" id="IPR002104">
    <property type="entry name" value="Integrase_catalytic"/>
</dbReference>
<dbReference type="Proteomes" id="UP000515312">
    <property type="component" value="Chromosome"/>
</dbReference>
<dbReference type="EMBL" id="CP060394">
    <property type="protein sequence ID" value="QNI30516.1"/>
    <property type="molecule type" value="Genomic_DNA"/>
</dbReference>
<reference evidence="8 9" key="1">
    <citation type="submission" date="2020-08" db="EMBL/GenBank/DDBJ databases">
        <title>Edaphobacter telluris sp. nov. and Acidobacterium dinghuensis sp. nov., two acidobacteria isolated from forest soil.</title>
        <authorList>
            <person name="Fu J."/>
            <person name="Qiu L."/>
        </authorList>
    </citation>
    <scope>NUCLEOTIDE SEQUENCE [LARGE SCALE GENOMIC DNA]</scope>
    <source>
        <strain evidence="8">4Y35</strain>
    </source>
</reference>
<dbReference type="GO" id="GO:0006310">
    <property type="term" value="P:DNA recombination"/>
    <property type="evidence" value="ECO:0007669"/>
    <property type="project" value="UniProtKB-KW"/>
</dbReference>
<dbReference type="Pfam" id="PF00589">
    <property type="entry name" value="Phage_integrase"/>
    <property type="match status" value="1"/>
</dbReference>
<dbReference type="InterPro" id="IPR050090">
    <property type="entry name" value="Tyrosine_recombinase_XerCD"/>
</dbReference>
<dbReference type="PROSITE" id="PS51898">
    <property type="entry name" value="TYR_RECOMBINASE"/>
    <property type="match status" value="1"/>
</dbReference>
<evidence type="ECO:0000259" key="6">
    <source>
        <dbReference type="PROSITE" id="PS51898"/>
    </source>
</evidence>
<dbReference type="PANTHER" id="PTHR30349:SF41">
    <property type="entry name" value="INTEGRASE_RECOMBINASE PROTEIN MJ0367-RELATED"/>
    <property type="match status" value="1"/>
</dbReference>
<evidence type="ECO:0000256" key="3">
    <source>
        <dbReference type="ARBA" id="ARBA00023125"/>
    </source>
</evidence>
<gene>
    <name evidence="8" type="ORF">H7849_15330</name>
</gene>
<proteinExistence type="inferred from homology"/>
<feature type="domain" description="Core-binding (CB)" evidence="7">
    <location>
        <begin position="76"/>
        <end position="156"/>
    </location>
</feature>
<dbReference type="Gene3D" id="1.10.150.130">
    <property type="match status" value="1"/>
</dbReference>
<evidence type="ECO:0000256" key="4">
    <source>
        <dbReference type="ARBA" id="ARBA00023172"/>
    </source>
</evidence>
<keyword evidence="2" id="KW-0229">DNA integration</keyword>
<organism evidence="8 9">
    <name type="scientific">Alloacidobacterium dinghuense</name>
    <dbReference type="NCBI Taxonomy" id="2763107"/>
    <lineage>
        <taxon>Bacteria</taxon>
        <taxon>Pseudomonadati</taxon>
        <taxon>Acidobacteriota</taxon>
        <taxon>Terriglobia</taxon>
        <taxon>Terriglobales</taxon>
        <taxon>Acidobacteriaceae</taxon>
        <taxon>Alloacidobacterium</taxon>
    </lineage>
</organism>
<accession>A0A7G8BD96</accession>